<reference evidence="3" key="1">
    <citation type="submission" date="2025-08" db="UniProtKB">
        <authorList>
            <consortium name="RefSeq"/>
        </authorList>
    </citation>
    <scope>IDENTIFICATION</scope>
    <source>
        <tissue evidence="3">Whole sample</tissue>
    </source>
</reference>
<feature type="transmembrane region" description="Helical" evidence="1">
    <location>
        <begin position="34"/>
        <end position="55"/>
    </location>
</feature>
<organism evidence="2 3">
    <name type="scientific">Crassostrea virginica</name>
    <name type="common">Eastern oyster</name>
    <dbReference type="NCBI Taxonomy" id="6565"/>
    <lineage>
        <taxon>Eukaryota</taxon>
        <taxon>Metazoa</taxon>
        <taxon>Spiralia</taxon>
        <taxon>Lophotrochozoa</taxon>
        <taxon>Mollusca</taxon>
        <taxon>Bivalvia</taxon>
        <taxon>Autobranchia</taxon>
        <taxon>Pteriomorphia</taxon>
        <taxon>Ostreida</taxon>
        <taxon>Ostreoidea</taxon>
        <taxon>Ostreidae</taxon>
        <taxon>Crassostrea</taxon>
    </lineage>
</organism>
<sequence length="276" mass="31672">MYNSHRGHCGLFFLHLTPRASTVVMTSLATVDGLVGGASVLWVICMVILLVYCVFIKRKQDKNDNEMDSHSESEYFEAIDFSKIRREQKLTEKVTPLSLPEAHNPTISDKVESAQVQCGNDAIMTSYIRDSSIEYYNTAALKLHGSSKLCSPKQNDKKVTPYVCNTGVDKIILGVKNNQHHSMYNDRSTKYEQRAQNDWEPKSEFQEKDYFILEEVKTPTNGNDISPRNNNNQEMDTLRAVREKHLPVFPRKSNFYANQQDKNELNTDSVYFVLEK</sequence>
<dbReference type="AlphaFoldDB" id="A0A8B8B1E9"/>
<keyword evidence="1" id="KW-0812">Transmembrane</keyword>
<dbReference type="RefSeq" id="XP_022296848.1">
    <property type="nucleotide sequence ID" value="XM_022441140.1"/>
</dbReference>
<protein>
    <submittedName>
        <fullName evidence="3">Uncharacterized protein LOC111106459 isoform X1</fullName>
    </submittedName>
</protein>
<evidence type="ECO:0000313" key="2">
    <source>
        <dbReference type="Proteomes" id="UP000694844"/>
    </source>
</evidence>
<keyword evidence="1" id="KW-1133">Transmembrane helix</keyword>
<accession>A0A8B8B1E9</accession>
<evidence type="ECO:0000256" key="1">
    <source>
        <dbReference type="SAM" id="Phobius"/>
    </source>
</evidence>
<evidence type="ECO:0000313" key="3">
    <source>
        <dbReference type="RefSeq" id="XP_022296848.1"/>
    </source>
</evidence>
<proteinExistence type="predicted"/>
<keyword evidence="1" id="KW-0472">Membrane</keyword>
<name>A0A8B8B1E9_CRAVI</name>
<dbReference type="KEGG" id="cvn:111106459"/>
<dbReference type="GeneID" id="111106459"/>
<gene>
    <name evidence="3" type="primary">LOC111106459</name>
</gene>
<dbReference type="Proteomes" id="UP000694844">
    <property type="component" value="Chromosome 8"/>
</dbReference>
<keyword evidence="2" id="KW-1185">Reference proteome</keyword>
<dbReference type="OrthoDB" id="6216140at2759"/>